<comment type="subcellular location">
    <subcellularLocation>
        <location evidence="1">Cytoplasm</location>
        <location evidence="1">Cytosol</location>
    </subcellularLocation>
</comment>
<evidence type="ECO:0000256" key="4">
    <source>
        <dbReference type="ARBA" id="ARBA00022540"/>
    </source>
</evidence>
<evidence type="ECO:0000256" key="3">
    <source>
        <dbReference type="ARBA" id="ARBA00022490"/>
    </source>
</evidence>
<evidence type="ECO:0000256" key="2">
    <source>
        <dbReference type="ARBA" id="ARBA00007878"/>
    </source>
</evidence>
<dbReference type="OrthoDB" id="10250549at2759"/>
<dbReference type="InterPro" id="IPR051960">
    <property type="entry name" value="eIF2B_gamma"/>
</dbReference>
<dbReference type="Pfam" id="PF00483">
    <property type="entry name" value="NTP_transferase"/>
    <property type="match status" value="1"/>
</dbReference>
<evidence type="ECO:0000256" key="1">
    <source>
        <dbReference type="ARBA" id="ARBA00004514"/>
    </source>
</evidence>
<dbReference type="GO" id="GO:0003743">
    <property type="term" value="F:translation initiation factor activity"/>
    <property type="evidence" value="ECO:0007669"/>
    <property type="project" value="UniProtKB-KW"/>
</dbReference>
<sequence>MVEFQAVIMAAGTGSRMFPLTERIPKALLPVGNLPVIWYPINLLDKAGFEEIIIIVLDSAVTQFHQILTSVCNPKLKLDFVTIPDDADMGTADALRHIKDKIEKDVFVVSCDLVTDVALHHLADIHRSHDSTLSAFLAPVPQTSADREAATNPKAKKKTDNTGQLDYISIDSRENRLLFFATEADLDETLMIRKPLLKRYPCINIVKNLMDAHLYIIKKWIVDYLAENKSISSIKGELIPYLVSKQFQKHKKLNNIAAVCVDTSVQESNNSKLDIHDFAKEDDIMSYTRELSSWSGTLTDIDHTNSIRCHAYVMQSGICLRTNTVPLYMEANRQIKLSKLLPCLTSKDLPLFTHWLQLNQSHR</sequence>
<comment type="subunit">
    <text evidence="9">Component of the translation initiation factor 2B (eIF2B) complex which is a heterodecamer of two sets of five different subunits: alpha, beta, gamma, delta and epsilon. Subunits alpha, beta and delta comprise a regulatory subcomplex and subunits epsilon and gamma comprise a catalytic subcomplex. Within the complex, the hexameric regulatory complex resides at the center, with the two heterodimeric catalytic subcomplexes bound on opposite sides.</text>
</comment>
<dbReference type="InterPro" id="IPR029044">
    <property type="entry name" value="Nucleotide-diphossugar_trans"/>
</dbReference>
<dbReference type="Gene3D" id="3.90.550.10">
    <property type="entry name" value="Spore Coat Polysaccharide Biosynthesis Protein SpsA, Chain A"/>
    <property type="match status" value="1"/>
</dbReference>
<evidence type="ECO:0000256" key="9">
    <source>
        <dbReference type="ARBA" id="ARBA00046432"/>
    </source>
</evidence>
<evidence type="ECO:0000313" key="12">
    <source>
        <dbReference type="Proteomes" id="UP001163046"/>
    </source>
</evidence>
<organism evidence="11 12">
    <name type="scientific">Desmophyllum pertusum</name>
    <dbReference type="NCBI Taxonomy" id="174260"/>
    <lineage>
        <taxon>Eukaryota</taxon>
        <taxon>Metazoa</taxon>
        <taxon>Cnidaria</taxon>
        <taxon>Anthozoa</taxon>
        <taxon>Hexacorallia</taxon>
        <taxon>Scleractinia</taxon>
        <taxon>Caryophylliina</taxon>
        <taxon>Caryophylliidae</taxon>
        <taxon>Desmophyllum</taxon>
    </lineage>
</organism>
<dbReference type="PANTHER" id="PTHR45989:SF1">
    <property type="entry name" value="TRANSLATION INITIATION FACTOR EIF-2B SUBUNIT GAMMA"/>
    <property type="match status" value="1"/>
</dbReference>
<dbReference type="AlphaFoldDB" id="A0A9X0A2P1"/>
<dbReference type="GO" id="GO:0005085">
    <property type="term" value="F:guanyl-nucleotide exchange factor activity"/>
    <property type="evidence" value="ECO:0007669"/>
    <property type="project" value="TreeGrafter"/>
</dbReference>
<gene>
    <name evidence="11" type="primary">EIF2B3</name>
    <name evidence="11" type="ORF">OS493_016277</name>
</gene>
<comment type="similarity">
    <text evidence="2">Belongs to the eIF-2B gamma/epsilon subunits family.</text>
</comment>
<dbReference type="EMBL" id="MU825404">
    <property type="protein sequence ID" value="KAJ7391970.1"/>
    <property type="molecule type" value="Genomic_DNA"/>
</dbReference>
<dbReference type="GO" id="GO:0005829">
    <property type="term" value="C:cytosol"/>
    <property type="evidence" value="ECO:0007669"/>
    <property type="project" value="UniProtKB-SubCell"/>
</dbReference>
<dbReference type="GO" id="GO:0005851">
    <property type="term" value="C:eukaryotic translation initiation factor 2B complex"/>
    <property type="evidence" value="ECO:0007669"/>
    <property type="project" value="TreeGrafter"/>
</dbReference>
<evidence type="ECO:0000256" key="7">
    <source>
        <dbReference type="ARBA" id="ARBA00044229"/>
    </source>
</evidence>
<evidence type="ECO:0000256" key="8">
    <source>
        <dbReference type="ARBA" id="ARBA00045373"/>
    </source>
</evidence>
<name>A0A9X0A2P1_9CNID</name>
<keyword evidence="3" id="KW-0963">Cytoplasm</keyword>
<reference evidence="11" key="1">
    <citation type="submission" date="2023-01" db="EMBL/GenBank/DDBJ databases">
        <title>Genome assembly of the deep-sea coral Lophelia pertusa.</title>
        <authorList>
            <person name="Herrera S."/>
            <person name="Cordes E."/>
        </authorList>
    </citation>
    <scope>NUCLEOTIDE SEQUENCE</scope>
    <source>
        <strain evidence="11">USNM1676648</strain>
        <tissue evidence="11">Polyp</tissue>
    </source>
</reference>
<protein>
    <recommendedName>
        <fullName evidence="6">Translation initiation factor eIF2B subunit gamma</fullName>
    </recommendedName>
    <alternativeName>
        <fullName evidence="7">eIF2B GDP-GTP exchange factor subunit gamma</fullName>
    </alternativeName>
</protein>
<proteinExistence type="inferred from homology"/>
<comment type="function">
    <text evidence="8">Acts as a component of the translation initiation factor 2B (eIF2B) complex, which catalyzes the exchange of GDP for GTP on the eukaryotic initiation factor 2 (eIF2) complex gamma subunit. Its guanine nucleotide exchange factor activity is repressed when bound to eIF2 complex phosphorylated on the alpha subunit, thereby limiting the amount of methionyl-initiator methionine tRNA available to the ribosome and consequently global translation is repressed.</text>
</comment>
<evidence type="ECO:0000259" key="10">
    <source>
        <dbReference type="Pfam" id="PF00483"/>
    </source>
</evidence>
<evidence type="ECO:0000256" key="5">
    <source>
        <dbReference type="ARBA" id="ARBA00022917"/>
    </source>
</evidence>
<comment type="caution">
    <text evidence="11">The sequence shown here is derived from an EMBL/GenBank/DDBJ whole genome shotgun (WGS) entry which is preliminary data.</text>
</comment>
<evidence type="ECO:0000313" key="11">
    <source>
        <dbReference type="EMBL" id="KAJ7391970.1"/>
    </source>
</evidence>
<dbReference type="CDD" id="cd04198">
    <property type="entry name" value="eIF-2B_gamma_N"/>
    <property type="match status" value="1"/>
</dbReference>
<evidence type="ECO:0000256" key="6">
    <source>
        <dbReference type="ARBA" id="ARBA00044196"/>
    </source>
</evidence>
<accession>A0A9X0A2P1</accession>
<dbReference type="InterPro" id="IPR005835">
    <property type="entry name" value="NTP_transferase_dom"/>
</dbReference>
<dbReference type="GO" id="GO:0002183">
    <property type="term" value="P:cytoplasmic translational initiation"/>
    <property type="evidence" value="ECO:0007669"/>
    <property type="project" value="TreeGrafter"/>
</dbReference>
<dbReference type="Proteomes" id="UP001163046">
    <property type="component" value="Unassembled WGS sequence"/>
</dbReference>
<keyword evidence="12" id="KW-1185">Reference proteome</keyword>
<feature type="domain" description="Nucleotidyl transferase" evidence="10">
    <location>
        <begin position="6"/>
        <end position="143"/>
    </location>
</feature>
<dbReference type="SUPFAM" id="SSF53448">
    <property type="entry name" value="Nucleotide-diphospho-sugar transferases"/>
    <property type="match status" value="1"/>
</dbReference>
<keyword evidence="5" id="KW-0648">Protein biosynthesis</keyword>
<keyword evidence="4 11" id="KW-0396">Initiation factor</keyword>
<dbReference type="PANTHER" id="PTHR45989">
    <property type="entry name" value="TRANSLATION INITIATION FACTOR EIF-2B SUBUNIT GAMMA"/>
    <property type="match status" value="1"/>
</dbReference>